<keyword evidence="7" id="KW-0998">Cell outer membrane</keyword>
<reference evidence="8 9" key="2">
    <citation type="submission" date="2015-01" db="EMBL/GenBank/DDBJ databases">
        <authorList>
            <consortium name="NBRP consortium"/>
            <person name="Sawabe T."/>
            <person name="Meirelles P."/>
            <person name="Feng G."/>
            <person name="Sayaka M."/>
            <person name="Hattori M."/>
            <person name="Ohkuma M."/>
        </authorList>
    </citation>
    <scope>NUCLEOTIDE SEQUENCE [LARGE SCALE GENOMIC DNA]</scope>
    <source>
        <strain evidence="8 9">JCM19232</strain>
    </source>
</reference>
<dbReference type="PANTHER" id="PTHR30026">
    <property type="entry name" value="OUTER MEMBRANE PROTEIN TOLC"/>
    <property type="match status" value="1"/>
</dbReference>
<dbReference type="GO" id="GO:1990281">
    <property type="term" value="C:efflux pump complex"/>
    <property type="evidence" value="ECO:0007669"/>
    <property type="project" value="TreeGrafter"/>
</dbReference>
<proteinExistence type="inferred from homology"/>
<reference evidence="8 9" key="1">
    <citation type="submission" date="2015-01" db="EMBL/GenBank/DDBJ databases">
        <title>Vibrio sp. C5 JCM 19232 whole genome shotgun sequence.</title>
        <authorList>
            <person name="Sawabe T."/>
            <person name="Meirelles P."/>
            <person name="Feng G."/>
            <person name="Sayaka M."/>
            <person name="Hattori M."/>
            <person name="Ohkuma M."/>
        </authorList>
    </citation>
    <scope>NUCLEOTIDE SEQUENCE [LARGE SCALE GENOMIC DNA]</scope>
    <source>
        <strain evidence="8 9">JCM19232</strain>
    </source>
</reference>
<dbReference type="EMBL" id="BBSA01000024">
    <property type="protein sequence ID" value="GAM65776.1"/>
    <property type="molecule type" value="Genomic_DNA"/>
</dbReference>
<dbReference type="SUPFAM" id="SSF56954">
    <property type="entry name" value="Outer membrane efflux proteins (OEP)"/>
    <property type="match status" value="1"/>
</dbReference>
<evidence type="ECO:0000256" key="4">
    <source>
        <dbReference type="ARBA" id="ARBA00022452"/>
    </source>
</evidence>
<protein>
    <submittedName>
        <fullName evidence="8">Outer membrane efflux protein</fullName>
    </submittedName>
</protein>
<dbReference type="InterPro" id="IPR051906">
    <property type="entry name" value="TolC-like"/>
</dbReference>
<dbReference type="Proteomes" id="UP000031670">
    <property type="component" value="Unassembled WGS sequence"/>
</dbReference>
<comment type="caution">
    <text evidence="8">The sequence shown here is derived from an EMBL/GenBank/DDBJ whole genome shotgun (WGS) entry which is preliminary data.</text>
</comment>
<evidence type="ECO:0000313" key="9">
    <source>
        <dbReference type="Proteomes" id="UP000031670"/>
    </source>
</evidence>
<dbReference type="InterPro" id="IPR003423">
    <property type="entry name" value="OMP_efflux"/>
</dbReference>
<dbReference type="GO" id="GO:0015562">
    <property type="term" value="F:efflux transmembrane transporter activity"/>
    <property type="evidence" value="ECO:0007669"/>
    <property type="project" value="InterPro"/>
</dbReference>
<evidence type="ECO:0000256" key="6">
    <source>
        <dbReference type="ARBA" id="ARBA00023136"/>
    </source>
</evidence>
<evidence type="ECO:0000313" key="8">
    <source>
        <dbReference type="EMBL" id="GAM65776.1"/>
    </source>
</evidence>
<sequence>MQRFRSWPRFHRFIPLIPLTFGLAGNSYANDIAQVIELALNNNLEIAASKLSIEESEADLGVSRSKFLPSLTGAADTTWNENKTDLRTVPDTKSEYNSHSYSLSFSQSIFNLSDIFAHGTSKLNFSVAEVNHDIKVKEVIESTAIDYFEYLKNRAQLNATVAELQSSSSRYDQMKRNVELGNVAGSELYEVLAQKEGIANRFVA</sequence>
<dbReference type="Pfam" id="PF02321">
    <property type="entry name" value="OEP"/>
    <property type="match status" value="1"/>
</dbReference>
<keyword evidence="3" id="KW-0813">Transport</keyword>
<dbReference type="GO" id="GO:0009279">
    <property type="term" value="C:cell outer membrane"/>
    <property type="evidence" value="ECO:0007669"/>
    <property type="project" value="UniProtKB-SubCell"/>
</dbReference>
<evidence type="ECO:0000256" key="2">
    <source>
        <dbReference type="ARBA" id="ARBA00007613"/>
    </source>
</evidence>
<organism evidence="8 9">
    <name type="scientific">Vibrio ishigakensis</name>
    <dbReference type="NCBI Taxonomy" id="1481914"/>
    <lineage>
        <taxon>Bacteria</taxon>
        <taxon>Pseudomonadati</taxon>
        <taxon>Pseudomonadota</taxon>
        <taxon>Gammaproteobacteria</taxon>
        <taxon>Vibrionales</taxon>
        <taxon>Vibrionaceae</taxon>
        <taxon>Vibrio</taxon>
    </lineage>
</organism>
<keyword evidence="6" id="KW-0472">Membrane</keyword>
<comment type="similarity">
    <text evidence="2">Belongs to the outer membrane factor (OMF) (TC 1.B.17) family.</text>
</comment>
<evidence type="ECO:0000256" key="3">
    <source>
        <dbReference type="ARBA" id="ARBA00022448"/>
    </source>
</evidence>
<comment type="subcellular location">
    <subcellularLocation>
        <location evidence="1">Cell outer membrane</location>
    </subcellularLocation>
</comment>
<keyword evidence="5" id="KW-0812">Transmembrane</keyword>
<keyword evidence="4" id="KW-1134">Transmembrane beta strand</keyword>
<dbReference type="Gene3D" id="1.20.1600.10">
    <property type="entry name" value="Outer membrane efflux proteins (OEP)"/>
    <property type="match status" value="1"/>
</dbReference>
<dbReference type="GO" id="GO:0015288">
    <property type="term" value="F:porin activity"/>
    <property type="evidence" value="ECO:0007669"/>
    <property type="project" value="TreeGrafter"/>
</dbReference>
<gene>
    <name evidence="8" type="ORF">JCM19232_2704</name>
</gene>
<evidence type="ECO:0000256" key="1">
    <source>
        <dbReference type="ARBA" id="ARBA00004442"/>
    </source>
</evidence>
<name>A0A0B8PHI9_9VIBR</name>
<dbReference type="AlphaFoldDB" id="A0A0B8PHI9"/>
<evidence type="ECO:0000256" key="5">
    <source>
        <dbReference type="ARBA" id="ARBA00022692"/>
    </source>
</evidence>
<evidence type="ECO:0000256" key="7">
    <source>
        <dbReference type="ARBA" id="ARBA00023237"/>
    </source>
</evidence>
<dbReference type="PANTHER" id="PTHR30026:SF20">
    <property type="entry name" value="OUTER MEMBRANE PROTEIN TOLC"/>
    <property type="match status" value="1"/>
</dbReference>
<accession>A0A0B8PHI9</accession>